<dbReference type="InterPro" id="IPR011006">
    <property type="entry name" value="CheY-like_superfamily"/>
</dbReference>
<sequence length="537" mass="60702">MKIMAIDDEIIVTTGLRVLLPWEEYGFEWLPPAENGAQALEQMKLARPDVILVDCRMPVMGGLELLTEIHKRQWPIKSVILSGHDEFDYARQALQLGASDYLLKPPDTDKLRTVMMKLKAEWEQENRHNRQQKENLPVLRERFVRSLLEGAKVSEPLFAEKTSSLGVPLSLQPFRVILLQIGQDPEAPRLYPYDGEQLMKFAIENIIDETLRHWEQKCMIWDQPDRVAVIAQIPGSIDALRGDLLQTAANIRQTLRYIVTAGVGAACERLAKDGKAAYDQAKTALEYQYYTGPGEVIFIEEIDWETSAKTAQGQSAGRAPDELYASAAHERLCMALKIGNDLELEAWLQSFFAGFHEREMPVQLTKTESLQAMMSAANVIAELHPKLQPGQLLTSAHIQSVFTAATLETLHGICGSFLRELLKLTVDMRKSGKHHVIEAAKAILDTRYDSNLSLESVAREVYVSPVYLSFLFKQVEGVNVTDYVTHVRIEKAKQLLLATNLKTYEIASRIGYQDEKYFSRLFKKKVGLTPSVFRQQG</sequence>
<dbReference type="PANTHER" id="PTHR42713:SF3">
    <property type="entry name" value="TRANSCRIPTIONAL REGULATORY PROTEIN HPTR"/>
    <property type="match status" value="1"/>
</dbReference>
<evidence type="ECO:0000313" key="12">
    <source>
        <dbReference type="Proteomes" id="UP000250369"/>
    </source>
</evidence>
<keyword evidence="12" id="KW-1185">Reference proteome</keyword>
<dbReference type="InterPro" id="IPR051552">
    <property type="entry name" value="HptR"/>
</dbReference>
<dbReference type="AlphaFoldDB" id="A0A329MAH7"/>
<dbReference type="SUPFAM" id="SSF52172">
    <property type="entry name" value="CheY-like"/>
    <property type="match status" value="1"/>
</dbReference>
<evidence type="ECO:0000256" key="1">
    <source>
        <dbReference type="ARBA" id="ARBA00004496"/>
    </source>
</evidence>
<dbReference type="PROSITE" id="PS50110">
    <property type="entry name" value="RESPONSE_REGULATORY"/>
    <property type="match status" value="1"/>
</dbReference>
<evidence type="ECO:0000259" key="9">
    <source>
        <dbReference type="PROSITE" id="PS01124"/>
    </source>
</evidence>
<evidence type="ECO:0000256" key="4">
    <source>
        <dbReference type="ARBA" id="ARBA00023012"/>
    </source>
</evidence>
<keyword evidence="6" id="KW-0238">DNA-binding</keyword>
<dbReference type="PRINTS" id="PR00032">
    <property type="entry name" value="HTHARAC"/>
</dbReference>
<dbReference type="Gene3D" id="3.40.50.2300">
    <property type="match status" value="1"/>
</dbReference>
<comment type="subcellular location">
    <subcellularLocation>
        <location evidence="1">Cytoplasm</location>
    </subcellularLocation>
</comment>
<dbReference type="GO" id="GO:0005737">
    <property type="term" value="C:cytoplasm"/>
    <property type="evidence" value="ECO:0007669"/>
    <property type="project" value="UniProtKB-SubCell"/>
</dbReference>
<evidence type="ECO:0000259" key="10">
    <source>
        <dbReference type="PROSITE" id="PS50110"/>
    </source>
</evidence>
<feature type="domain" description="HTH araC/xylS-type" evidence="9">
    <location>
        <begin position="438"/>
        <end position="536"/>
    </location>
</feature>
<evidence type="ECO:0000313" key="11">
    <source>
        <dbReference type="EMBL" id="RAV16126.1"/>
    </source>
</evidence>
<dbReference type="OrthoDB" id="2563880at2"/>
<accession>A0A329MAH7</accession>
<evidence type="ECO:0000256" key="5">
    <source>
        <dbReference type="ARBA" id="ARBA00023015"/>
    </source>
</evidence>
<dbReference type="SMART" id="SM00448">
    <property type="entry name" value="REC"/>
    <property type="match status" value="1"/>
</dbReference>
<keyword evidence="3 8" id="KW-0597">Phosphoprotein</keyword>
<dbReference type="EMBL" id="QMFB01000022">
    <property type="protein sequence ID" value="RAV16126.1"/>
    <property type="molecule type" value="Genomic_DNA"/>
</dbReference>
<protein>
    <recommendedName>
        <fullName evidence="13">DNA-binding response regulator</fullName>
    </recommendedName>
</protein>
<reference evidence="11 12" key="1">
    <citation type="journal article" date="2009" name="Int. J. Syst. Evol. Microbiol.">
        <title>Paenibacillus contaminans sp. nov., isolated from a contaminated laboratory plate.</title>
        <authorList>
            <person name="Chou J.H."/>
            <person name="Lee J.H."/>
            <person name="Lin M.C."/>
            <person name="Chang P.S."/>
            <person name="Arun A.B."/>
            <person name="Young C.C."/>
            <person name="Chen W.M."/>
        </authorList>
    </citation>
    <scope>NUCLEOTIDE SEQUENCE [LARGE SCALE GENOMIC DNA]</scope>
    <source>
        <strain evidence="11 12">CKOBP-6</strain>
    </source>
</reference>
<dbReference type="InterPro" id="IPR001789">
    <property type="entry name" value="Sig_transdc_resp-reg_receiver"/>
</dbReference>
<dbReference type="GO" id="GO:0000160">
    <property type="term" value="P:phosphorelay signal transduction system"/>
    <property type="evidence" value="ECO:0007669"/>
    <property type="project" value="UniProtKB-KW"/>
</dbReference>
<dbReference type="PROSITE" id="PS01124">
    <property type="entry name" value="HTH_ARAC_FAMILY_2"/>
    <property type="match status" value="1"/>
</dbReference>
<dbReference type="SMART" id="SM00342">
    <property type="entry name" value="HTH_ARAC"/>
    <property type="match status" value="1"/>
</dbReference>
<dbReference type="GO" id="GO:0043565">
    <property type="term" value="F:sequence-specific DNA binding"/>
    <property type="evidence" value="ECO:0007669"/>
    <property type="project" value="InterPro"/>
</dbReference>
<keyword evidence="2" id="KW-0963">Cytoplasm</keyword>
<comment type="caution">
    <text evidence="11">The sequence shown here is derived from an EMBL/GenBank/DDBJ whole genome shotgun (WGS) entry which is preliminary data.</text>
</comment>
<evidence type="ECO:0000256" key="3">
    <source>
        <dbReference type="ARBA" id="ARBA00022553"/>
    </source>
</evidence>
<evidence type="ECO:0000256" key="8">
    <source>
        <dbReference type="PROSITE-ProRule" id="PRU00169"/>
    </source>
</evidence>
<dbReference type="PANTHER" id="PTHR42713">
    <property type="entry name" value="HISTIDINE KINASE-RELATED"/>
    <property type="match status" value="1"/>
</dbReference>
<dbReference type="CDD" id="cd17536">
    <property type="entry name" value="REC_YesN-like"/>
    <property type="match status" value="1"/>
</dbReference>
<dbReference type="InterPro" id="IPR009057">
    <property type="entry name" value="Homeodomain-like_sf"/>
</dbReference>
<proteinExistence type="predicted"/>
<dbReference type="Proteomes" id="UP000250369">
    <property type="component" value="Unassembled WGS sequence"/>
</dbReference>
<evidence type="ECO:0000256" key="6">
    <source>
        <dbReference type="ARBA" id="ARBA00023125"/>
    </source>
</evidence>
<dbReference type="InterPro" id="IPR018060">
    <property type="entry name" value="HTH_AraC"/>
</dbReference>
<keyword evidence="4" id="KW-0902">Two-component regulatory system</keyword>
<dbReference type="Pfam" id="PF12833">
    <property type="entry name" value="HTH_18"/>
    <property type="match status" value="1"/>
</dbReference>
<gene>
    <name evidence="11" type="ORF">DQG23_29505</name>
</gene>
<name>A0A329MAH7_9BACL</name>
<dbReference type="InterPro" id="IPR020449">
    <property type="entry name" value="Tscrpt_reg_AraC-type_HTH"/>
</dbReference>
<keyword evidence="5" id="KW-0805">Transcription regulation</keyword>
<feature type="modified residue" description="4-aspartylphosphate" evidence="8">
    <location>
        <position position="54"/>
    </location>
</feature>
<dbReference type="GO" id="GO:0003700">
    <property type="term" value="F:DNA-binding transcription factor activity"/>
    <property type="evidence" value="ECO:0007669"/>
    <property type="project" value="InterPro"/>
</dbReference>
<feature type="domain" description="Response regulatory" evidence="10">
    <location>
        <begin position="2"/>
        <end position="119"/>
    </location>
</feature>
<evidence type="ECO:0008006" key="13">
    <source>
        <dbReference type="Google" id="ProtNLM"/>
    </source>
</evidence>
<dbReference type="Gene3D" id="1.10.10.60">
    <property type="entry name" value="Homeodomain-like"/>
    <property type="match status" value="2"/>
</dbReference>
<evidence type="ECO:0000256" key="2">
    <source>
        <dbReference type="ARBA" id="ARBA00022490"/>
    </source>
</evidence>
<keyword evidence="7" id="KW-0804">Transcription</keyword>
<organism evidence="11 12">
    <name type="scientific">Paenibacillus contaminans</name>
    <dbReference type="NCBI Taxonomy" id="450362"/>
    <lineage>
        <taxon>Bacteria</taxon>
        <taxon>Bacillati</taxon>
        <taxon>Bacillota</taxon>
        <taxon>Bacilli</taxon>
        <taxon>Bacillales</taxon>
        <taxon>Paenibacillaceae</taxon>
        <taxon>Paenibacillus</taxon>
    </lineage>
</organism>
<evidence type="ECO:0000256" key="7">
    <source>
        <dbReference type="ARBA" id="ARBA00023163"/>
    </source>
</evidence>
<dbReference type="SUPFAM" id="SSF46689">
    <property type="entry name" value="Homeodomain-like"/>
    <property type="match status" value="2"/>
</dbReference>
<dbReference type="RefSeq" id="WP_113034632.1">
    <property type="nucleotide sequence ID" value="NZ_QMFB01000022.1"/>
</dbReference>
<dbReference type="Pfam" id="PF00072">
    <property type="entry name" value="Response_reg"/>
    <property type="match status" value="1"/>
</dbReference>